<keyword evidence="3" id="KW-1185">Reference proteome</keyword>
<name>W9RYA0_9ROSA</name>
<evidence type="ECO:0000256" key="1">
    <source>
        <dbReference type="SAM" id="MobiDB-lite"/>
    </source>
</evidence>
<accession>W9RYA0</accession>
<evidence type="ECO:0000313" key="3">
    <source>
        <dbReference type="Proteomes" id="UP000030645"/>
    </source>
</evidence>
<reference evidence="3" key="1">
    <citation type="submission" date="2013-01" db="EMBL/GenBank/DDBJ databases">
        <title>Draft Genome Sequence of a Mulberry Tree, Morus notabilis C.K. Schneid.</title>
        <authorList>
            <person name="He N."/>
            <person name="Zhao S."/>
        </authorList>
    </citation>
    <scope>NUCLEOTIDE SEQUENCE</scope>
</reference>
<proteinExistence type="predicted"/>
<dbReference type="AlphaFoldDB" id="W9RYA0"/>
<dbReference type="Proteomes" id="UP000030645">
    <property type="component" value="Unassembled WGS sequence"/>
</dbReference>
<feature type="region of interest" description="Disordered" evidence="1">
    <location>
        <begin position="1"/>
        <end position="23"/>
    </location>
</feature>
<gene>
    <name evidence="2" type="ORF">L484_027506</name>
</gene>
<sequence>MTQQWDKENEKQNQWINDQGQKEDQDECFRKLAETCPKQKQQATQIEGLDHASESENMMH</sequence>
<protein>
    <submittedName>
        <fullName evidence="2">Uncharacterized protein</fullName>
    </submittedName>
</protein>
<dbReference type="EMBL" id="KE345811">
    <property type="protein sequence ID" value="EXC17318.1"/>
    <property type="molecule type" value="Genomic_DNA"/>
</dbReference>
<feature type="region of interest" description="Disordered" evidence="1">
    <location>
        <begin position="36"/>
        <end position="60"/>
    </location>
</feature>
<feature type="compositionally biased region" description="Basic and acidic residues" evidence="1">
    <location>
        <begin position="1"/>
        <end position="11"/>
    </location>
</feature>
<organism evidence="2 3">
    <name type="scientific">Morus notabilis</name>
    <dbReference type="NCBI Taxonomy" id="981085"/>
    <lineage>
        <taxon>Eukaryota</taxon>
        <taxon>Viridiplantae</taxon>
        <taxon>Streptophyta</taxon>
        <taxon>Embryophyta</taxon>
        <taxon>Tracheophyta</taxon>
        <taxon>Spermatophyta</taxon>
        <taxon>Magnoliopsida</taxon>
        <taxon>eudicotyledons</taxon>
        <taxon>Gunneridae</taxon>
        <taxon>Pentapetalae</taxon>
        <taxon>rosids</taxon>
        <taxon>fabids</taxon>
        <taxon>Rosales</taxon>
        <taxon>Moraceae</taxon>
        <taxon>Moreae</taxon>
        <taxon>Morus</taxon>
    </lineage>
</organism>
<feature type="compositionally biased region" description="Basic and acidic residues" evidence="1">
    <location>
        <begin position="48"/>
        <end position="60"/>
    </location>
</feature>
<evidence type="ECO:0000313" key="2">
    <source>
        <dbReference type="EMBL" id="EXC17318.1"/>
    </source>
</evidence>